<dbReference type="Proteomes" id="UP001301728">
    <property type="component" value="Unassembled WGS sequence"/>
</dbReference>
<dbReference type="Pfam" id="PF12704">
    <property type="entry name" value="MacB_PCD"/>
    <property type="match status" value="1"/>
</dbReference>
<evidence type="ECO:0000256" key="2">
    <source>
        <dbReference type="ARBA" id="ARBA00022475"/>
    </source>
</evidence>
<keyword evidence="2" id="KW-1003">Cell membrane</keyword>
<feature type="transmembrane region" description="Helical" evidence="7">
    <location>
        <begin position="278"/>
        <end position="305"/>
    </location>
</feature>
<evidence type="ECO:0000256" key="7">
    <source>
        <dbReference type="SAM" id="Phobius"/>
    </source>
</evidence>
<dbReference type="PANTHER" id="PTHR30572">
    <property type="entry name" value="MEMBRANE COMPONENT OF TRANSPORTER-RELATED"/>
    <property type="match status" value="1"/>
</dbReference>
<feature type="transmembrane region" description="Helical" evidence="7">
    <location>
        <begin position="21"/>
        <end position="42"/>
    </location>
</feature>
<keyword evidence="11" id="KW-1185">Reference proteome</keyword>
<comment type="subcellular location">
    <subcellularLocation>
        <location evidence="1">Cell membrane</location>
        <topology evidence="1">Multi-pass membrane protein</topology>
    </subcellularLocation>
</comment>
<keyword evidence="3 7" id="KW-0812">Transmembrane</keyword>
<keyword evidence="5 7" id="KW-0472">Membrane</keyword>
<gene>
    <name evidence="10" type="ORF">VB854_01800</name>
</gene>
<feature type="transmembrane region" description="Helical" evidence="7">
    <location>
        <begin position="365"/>
        <end position="388"/>
    </location>
</feature>
<evidence type="ECO:0000259" key="8">
    <source>
        <dbReference type="Pfam" id="PF02687"/>
    </source>
</evidence>
<evidence type="ECO:0000313" key="11">
    <source>
        <dbReference type="Proteomes" id="UP001301728"/>
    </source>
</evidence>
<feature type="domain" description="ABC3 transporter permease C-terminal" evidence="8">
    <location>
        <begin position="287"/>
        <end position="398"/>
    </location>
</feature>
<dbReference type="Pfam" id="PF02687">
    <property type="entry name" value="FtsX"/>
    <property type="match status" value="1"/>
</dbReference>
<name>A0ABU5TRY0_9CYAN</name>
<evidence type="ECO:0000259" key="9">
    <source>
        <dbReference type="Pfam" id="PF12704"/>
    </source>
</evidence>
<dbReference type="InterPro" id="IPR003838">
    <property type="entry name" value="ABC3_permease_C"/>
</dbReference>
<reference evidence="10 11" key="1">
    <citation type="submission" date="2023-12" db="EMBL/GenBank/DDBJ databases">
        <title>Baltic Sea Cyanobacteria.</title>
        <authorList>
            <person name="Delbaje E."/>
            <person name="Fewer D.P."/>
            <person name="Shishido T.K."/>
        </authorList>
    </citation>
    <scope>NUCLEOTIDE SEQUENCE [LARGE SCALE GENOMIC DNA]</scope>
    <source>
        <strain evidence="10 11">CCNP 1315</strain>
    </source>
</reference>
<evidence type="ECO:0000256" key="6">
    <source>
        <dbReference type="ARBA" id="ARBA00038076"/>
    </source>
</evidence>
<evidence type="ECO:0000256" key="3">
    <source>
        <dbReference type="ARBA" id="ARBA00022692"/>
    </source>
</evidence>
<evidence type="ECO:0000256" key="1">
    <source>
        <dbReference type="ARBA" id="ARBA00004651"/>
    </source>
</evidence>
<dbReference type="RefSeq" id="WP_323219444.1">
    <property type="nucleotide sequence ID" value="NZ_JAYGHT010000003.1"/>
</dbReference>
<dbReference type="EMBL" id="JAYGHT010000003">
    <property type="protein sequence ID" value="MEA5517675.1"/>
    <property type="molecule type" value="Genomic_DNA"/>
</dbReference>
<dbReference type="InterPro" id="IPR025857">
    <property type="entry name" value="MacB_PCD"/>
</dbReference>
<feature type="transmembrane region" description="Helical" evidence="7">
    <location>
        <begin position="326"/>
        <end position="359"/>
    </location>
</feature>
<comment type="caution">
    <text evidence="10">The sequence shown here is derived from an EMBL/GenBank/DDBJ whole genome shotgun (WGS) entry which is preliminary data.</text>
</comment>
<accession>A0ABU5TRY0</accession>
<organism evidence="10 11">
    <name type="scientific">Limnoraphis robusta CCNP1315</name>
    <dbReference type="NCBI Taxonomy" id="3110306"/>
    <lineage>
        <taxon>Bacteria</taxon>
        <taxon>Bacillati</taxon>
        <taxon>Cyanobacteriota</taxon>
        <taxon>Cyanophyceae</taxon>
        <taxon>Oscillatoriophycideae</taxon>
        <taxon>Oscillatoriales</taxon>
        <taxon>Sirenicapillariaceae</taxon>
        <taxon>Limnoraphis</taxon>
    </lineage>
</organism>
<feature type="domain" description="MacB-like periplasmic core" evidence="9">
    <location>
        <begin position="21"/>
        <end position="247"/>
    </location>
</feature>
<dbReference type="InterPro" id="IPR050250">
    <property type="entry name" value="Macrolide_Exporter_MacB"/>
</dbReference>
<evidence type="ECO:0000313" key="10">
    <source>
        <dbReference type="EMBL" id="MEA5517675.1"/>
    </source>
</evidence>
<dbReference type="PANTHER" id="PTHR30572:SF4">
    <property type="entry name" value="ABC TRANSPORTER PERMEASE YTRF"/>
    <property type="match status" value="1"/>
</dbReference>
<evidence type="ECO:0000256" key="5">
    <source>
        <dbReference type="ARBA" id="ARBA00023136"/>
    </source>
</evidence>
<proteinExistence type="inferred from homology"/>
<sequence>MNFLEHIKMATTTLLANKMRSSLTMLGIIIGNASVIGMIGIGEGAQSFVNDQVNSLGPNVLFIIPGSPEAQSRPVYPPQTLVLADAEAIAEQVPSVEEVAPSLNGSELITYRGKNASASLIGATPEYLSVRSFDVARGRFISDLDLKRNEQIVALGSEIAEQLFGNEDPLGKQVRLKDTSLQVVGIMQPKGSTFGSNEDMNAFVPITTMANRIVGETSPYGTQVTFISVSVKDQDSMKAAQFQIENLLRLRHKITDEDDFTVRNQKDLMNTLGQITGALTLVLAATAAISLFVGGIGIMNIMLVSVTERTQEIGLRKAIGASQQDILTQFIIEAVILSAAGGLLGTAIGVGGVFLVAAVTPLSAGVSPVAITIAVSVSGGIGLFFGVIPARRAAKLDPIVALRSA</sequence>
<evidence type="ECO:0000256" key="4">
    <source>
        <dbReference type="ARBA" id="ARBA00022989"/>
    </source>
</evidence>
<comment type="similarity">
    <text evidence="6">Belongs to the ABC-4 integral membrane protein family.</text>
</comment>
<protein>
    <submittedName>
        <fullName evidence="10">ABC transporter permease</fullName>
    </submittedName>
</protein>
<keyword evidence="4 7" id="KW-1133">Transmembrane helix</keyword>